<organism evidence="2 3">
    <name type="scientific">Anaeroplasma bactoclasticum</name>
    <dbReference type="NCBI Taxonomy" id="2088"/>
    <lineage>
        <taxon>Bacteria</taxon>
        <taxon>Bacillati</taxon>
        <taxon>Mycoplasmatota</taxon>
        <taxon>Mollicutes</taxon>
        <taxon>Anaeroplasmatales</taxon>
        <taxon>Anaeroplasmataceae</taxon>
        <taxon>Anaeroplasma</taxon>
    </lineage>
</organism>
<sequence>MENICKKEKLHKIDFLYIASMVLFFIGWGALRSPILNLKYDQDSLYMDLWFMAISTYSFGALLCYFIGIFKIKKYNANEKVNIQDYKYKINHYYGLFNFLLIFPLDFGLLFMMLTYDLCPAHYSSILLYLGLAIIFLLFFILRSTKFKRIEHMGLRSFDFNAFLYYLYAAFMLTLNVLGIKMDIVWMRVVIFINFIITNFSVYYPVKAMVYAKDKEEYNPIKTVYKFVRRMIDKRIFFFVGLAFTILLGLFYWIGGVSTVNDQILNIYFIIALFYFGLATLRFFNYFWKKEIDKNNIEEDHKFKSLCKISIYNSIVTLVLTILLGGLLIYIFNDSLKKENQSWFIFVQAGFVGFRMVFLIMDIIKANKCQNPYDIAIAEGSALSTSVMVFSIILSLNLYFGFNEYHKWLSIILVFIILTSGLFITIHELTLGILGLKGKLKVKKEEEF</sequence>
<feature type="transmembrane region" description="Helical" evidence="1">
    <location>
        <begin position="50"/>
        <end position="72"/>
    </location>
</feature>
<dbReference type="RefSeq" id="WP_119017070.1">
    <property type="nucleotide sequence ID" value="NZ_QXEV01000052.1"/>
</dbReference>
<feature type="transmembrane region" description="Helical" evidence="1">
    <location>
        <begin position="186"/>
        <end position="206"/>
    </location>
</feature>
<gene>
    <name evidence="2" type="ORF">EI71_02044</name>
</gene>
<feature type="transmembrane region" description="Helical" evidence="1">
    <location>
        <begin position="122"/>
        <end position="142"/>
    </location>
</feature>
<dbReference type="Proteomes" id="UP000266506">
    <property type="component" value="Unassembled WGS sequence"/>
</dbReference>
<feature type="transmembrane region" description="Helical" evidence="1">
    <location>
        <begin position="163"/>
        <end position="180"/>
    </location>
</feature>
<feature type="transmembrane region" description="Helical" evidence="1">
    <location>
        <begin position="408"/>
        <end position="434"/>
    </location>
</feature>
<evidence type="ECO:0000313" key="2">
    <source>
        <dbReference type="EMBL" id="RIA64106.1"/>
    </source>
</evidence>
<dbReference type="InParanoid" id="A0A397QT18"/>
<keyword evidence="1" id="KW-0812">Transmembrane</keyword>
<feature type="transmembrane region" description="Helical" evidence="1">
    <location>
        <begin position="236"/>
        <end position="255"/>
    </location>
</feature>
<protein>
    <submittedName>
        <fullName evidence="2">Uncharacterized protein</fullName>
    </submittedName>
</protein>
<feature type="transmembrane region" description="Helical" evidence="1">
    <location>
        <begin position="376"/>
        <end position="402"/>
    </location>
</feature>
<dbReference type="AlphaFoldDB" id="A0A397QT18"/>
<keyword evidence="1" id="KW-1133">Transmembrane helix</keyword>
<feature type="transmembrane region" description="Helical" evidence="1">
    <location>
        <begin position="267"/>
        <end position="288"/>
    </location>
</feature>
<proteinExistence type="predicted"/>
<feature type="transmembrane region" description="Helical" evidence="1">
    <location>
        <begin position="343"/>
        <end position="364"/>
    </location>
</feature>
<evidence type="ECO:0000256" key="1">
    <source>
        <dbReference type="SAM" id="Phobius"/>
    </source>
</evidence>
<feature type="transmembrane region" description="Helical" evidence="1">
    <location>
        <begin position="309"/>
        <end position="331"/>
    </location>
</feature>
<keyword evidence="3" id="KW-1185">Reference proteome</keyword>
<keyword evidence="1" id="KW-0472">Membrane</keyword>
<name>A0A397QT18_9MOLU</name>
<accession>A0A397QT18</accession>
<feature type="transmembrane region" description="Helical" evidence="1">
    <location>
        <begin position="93"/>
        <end position="116"/>
    </location>
</feature>
<feature type="transmembrane region" description="Helical" evidence="1">
    <location>
        <begin position="12"/>
        <end position="30"/>
    </location>
</feature>
<comment type="caution">
    <text evidence="2">The sequence shown here is derived from an EMBL/GenBank/DDBJ whole genome shotgun (WGS) entry which is preliminary data.</text>
</comment>
<dbReference type="EMBL" id="QXEV01000052">
    <property type="protein sequence ID" value="RIA64106.1"/>
    <property type="molecule type" value="Genomic_DNA"/>
</dbReference>
<evidence type="ECO:0000313" key="3">
    <source>
        <dbReference type="Proteomes" id="UP000266506"/>
    </source>
</evidence>
<reference evidence="2 3" key="1">
    <citation type="submission" date="2018-08" db="EMBL/GenBank/DDBJ databases">
        <title>Genomic Encyclopedia of Archaeal and Bacterial Type Strains, Phase II (KMG-II): from individual species to whole genera.</title>
        <authorList>
            <person name="Goeker M."/>
        </authorList>
    </citation>
    <scope>NUCLEOTIDE SEQUENCE [LARGE SCALE GENOMIC DNA]</scope>
    <source>
        <strain evidence="2 3">ATCC 27112</strain>
    </source>
</reference>